<dbReference type="GO" id="GO:0045116">
    <property type="term" value="P:protein neddylation"/>
    <property type="evidence" value="ECO:0007669"/>
    <property type="project" value="TreeGrafter"/>
</dbReference>
<dbReference type="InterPro" id="IPR014764">
    <property type="entry name" value="DCN-prot"/>
</dbReference>
<name>A0A2S4VC52_9BASI</name>
<comment type="caution">
    <text evidence="3">The sequence shown here is derived from an EMBL/GenBank/DDBJ whole genome shotgun (WGS) entry which is preliminary data.</text>
</comment>
<feature type="domain" description="DCUN1" evidence="2">
    <location>
        <begin position="1"/>
        <end position="212"/>
    </location>
</feature>
<dbReference type="GO" id="GO:0000151">
    <property type="term" value="C:ubiquitin ligase complex"/>
    <property type="evidence" value="ECO:0007669"/>
    <property type="project" value="TreeGrafter"/>
</dbReference>
<dbReference type="GO" id="GO:0005886">
    <property type="term" value="C:plasma membrane"/>
    <property type="evidence" value="ECO:0007669"/>
    <property type="project" value="UniProtKB-ARBA"/>
</dbReference>
<organism evidence="3 4">
    <name type="scientific">Puccinia striiformis</name>
    <dbReference type="NCBI Taxonomy" id="27350"/>
    <lineage>
        <taxon>Eukaryota</taxon>
        <taxon>Fungi</taxon>
        <taxon>Dikarya</taxon>
        <taxon>Basidiomycota</taxon>
        <taxon>Pucciniomycotina</taxon>
        <taxon>Pucciniomycetes</taxon>
        <taxon>Pucciniales</taxon>
        <taxon>Pucciniaceae</taxon>
        <taxon>Puccinia</taxon>
    </lineage>
</organism>
<dbReference type="PROSITE" id="PS51229">
    <property type="entry name" value="DCUN1"/>
    <property type="match status" value="1"/>
</dbReference>
<reference evidence="3" key="1">
    <citation type="submission" date="2017-12" db="EMBL/GenBank/DDBJ databases">
        <title>Gene loss provides genomic basis for host adaptation in cereal stripe rust fungi.</title>
        <authorList>
            <person name="Xia C."/>
        </authorList>
    </citation>
    <scope>NUCLEOTIDE SEQUENCE [LARGE SCALE GENOMIC DNA]</scope>
    <source>
        <strain evidence="3">93-210</strain>
    </source>
</reference>
<dbReference type="PANTHER" id="PTHR12281">
    <property type="entry name" value="RP42 RELATED"/>
    <property type="match status" value="1"/>
</dbReference>
<gene>
    <name evidence="3" type="ORF">PSTT_08582</name>
</gene>
<evidence type="ECO:0000256" key="1">
    <source>
        <dbReference type="RuleBase" id="RU410713"/>
    </source>
</evidence>
<keyword evidence="4" id="KW-1185">Reference proteome</keyword>
<evidence type="ECO:0000259" key="2">
    <source>
        <dbReference type="PROSITE" id="PS51229"/>
    </source>
</evidence>
<dbReference type="VEuPathDB" id="FungiDB:PSTT_08582"/>
<evidence type="ECO:0000313" key="3">
    <source>
        <dbReference type="EMBL" id="POW07045.1"/>
    </source>
</evidence>
<dbReference type="InterPro" id="IPR042460">
    <property type="entry name" value="DCN1-like_PONY"/>
</dbReference>
<feature type="non-terminal residue" evidence="3">
    <location>
        <position position="1"/>
    </location>
</feature>
<dbReference type="InterPro" id="IPR005176">
    <property type="entry name" value="PONY_dom"/>
</dbReference>
<proteinExistence type="predicted"/>
<accession>A0A2S4VC52</accession>
<sequence length="229" mass="26786">STSKAQKEKMMTEFRSFTNAIPADASRICKKAGYRLEVAFELFYNDSMAQSNAERSVHSRTKAITESYEKILNLQFNEYQDPDEPGKMDMNGLMKYLEGLKLTPEDPKVLCLFYRYTFEFGRDEGQKSLALSTAIPLWELVLPIAPGLDHKVFKTEYLEWWFDLLRSRNKSISRDTWNLFLDFVIQLEDRFENYDEMAAWPSLIDDYVTIAREKLENQGMDCLFLKGNN</sequence>
<evidence type="ECO:0000313" key="4">
    <source>
        <dbReference type="Proteomes" id="UP000239156"/>
    </source>
</evidence>
<dbReference type="GO" id="GO:0097602">
    <property type="term" value="F:cullin family protein binding"/>
    <property type="evidence" value="ECO:0007669"/>
    <property type="project" value="TreeGrafter"/>
</dbReference>
<comment type="function">
    <text evidence="1">Neddylation of cullins play an essential role in the regulation of SCF-type complexes activity.</text>
</comment>
<dbReference type="GO" id="GO:0031624">
    <property type="term" value="F:ubiquitin conjugating enzyme binding"/>
    <property type="evidence" value="ECO:0007669"/>
    <property type="project" value="TreeGrafter"/>
</dbReference>
<dbReference type="Gene3D" id="1.10.238.200">
    <property type="entry name" value="Cullin, PONY binding domain"/>
    <property type="match status" value="1"/>
</dbReference>
<dbReference type="Proteomes" id="UP000239156">
    <property type="component" value="Unassembled WGS sequence"/>
</dbReference>
<dbReference type="EMBL" id="PKSL01000079">
    <property type="protein sequence ID" value="POW07045.1"/>
    <property type="molecule type" value="Genomic_DNA"/>
</dbReference>
<dbReference type="VEuPathDB" id="FungiDB:PSHT_07883"/>
<dbReference type="AlphaFoldDB" id="A0A2S4VC52"/>
<dbReference type="Pfam" id="PF03556">
    <property type="entry name" value="Cullin_binding"/>
    <property type="match status" value="1"/>
</dbReference>
<dbReference type="FunFam" id="1.10.238.200:FF:000003">
    <property type="entry name" value="DCN1-like protein 3"/>
    <property type="match status" value="1"/>
</dbReference>
<dbReference type="PANTHER" id="PTHR12281:SF31">
    <property type="entry name" value="DCN1-LIKE PROTEIN 3"/>
    <property type="match status" value="1"/>
</dbReference>
<dbReference type="Gene3D" id="1.10.238.10">
    <property type="entry name" value="EF-hand"/>
    <property type="match status" value="1"/>
</dbReference>
<protein>
    <recommendedName>
        <fullName evidence="1">Defective in cullin neddylation protein</fullName>
    </recommendedName>
</protein>
<dbReference type="GO" id="GO:0032182">
    <property type="term" value="F:ubiquitin-like protein binding"/>
    <property type="evidence" value="ECO:0007669"/>
    <property type="project" value="TreeGrafter"/>
</dbReference>